<dbReference type="eggNOG" id="arCOG04400">
    <property type="taxonomic scope" value="Archaea"/>
</dbReference>
<keyword evidence="5" id="KW-1133">Transmembrane helix</keyword>
<dbReference type="eggNOG" id="arCOG03032">
    <property type="taxonomic scope" value="Archaea"/>
</dbReference>
<keyword evidence="5" id="KW-0812">Transmembrane</keyword>
<dbReference type="Gene3D" id="1.25.40.10">
    <property type="entry name" value="Tetratricopeptide repeat domain"/>
    <property type="match status" value="1"/>
</dbReference>
<dbReference type="KEGG" id="mhu:Mhun_2653"/>
<reference evidence="7" key="1">
    <citation type="journal article" date="2016" name="Stand. Genomic Sci.">
        <title>Complete genome sequence of Methanospirillum hungatei type strain JF1.</title>
        <authorList>
            <person name="Gunsalus R.P."/>
            <person name="Cook L.E."/>
            <person name="Crable B."/>
            <person name="Rohlin L."/>
            <person name="McDonald E."/>
            <person name="Mouttaki H."/>
            <person name="Sieber J.R."/>
            <person name="Poweleit N."/>
            <person name="Zhou H."/>
            <person name="Lapidus A.L."/>
            <person name="Daligault H.E."/>
            <person name="Land M."/>
            <person name="Gilna P."/>
            <person name="Ivanova N."/>
            <person name="Kyrpides N."/>
            <person name="Culley D.E."/>
            <person name="McInerney M.J."/>
        </authorList>
    </citation>
    <scope>NUCLEOTIDE SEQUENCE [LARGE SCALE GENOMIC DNA]</scope>
    <source>
        <strain evidence="7">ATCC 27890 / DSM 864 / NBRC 100397 / JF-1</strain>
    </source>
</reference>
<evidence type="ECO:0000256" key="3">
    <source>
        <dbReference type="PROSITE-ProRule" id="PRU00339"/>
    </source>
</evidence>
<dbReference type="PROSITE" id="PS50005">
    <property type="entry name" value="TPR"/>
    <property type="match status" value="2"/>
</dbReference>
<dbReference type="EnsemblBacteria" id="ABD42350">
    <property type="protein sequence ID" value="ABD42350"/>
    <property type="gene ID" value="Mhun_2653"/>
</dbReference>
<dbReference type="InParanoid" id="Q2FTE7"/>
<keyword evidence="1" id="KW-0677">Repeat</keyword>
<gene>
    <name evidence="6" type="ordered locus">Mhun_2653</name>
</gene>
<dbReference type="SUPFAM" id="SSF48452">
    <property type="entry name" value="TPR-like"/>
    <property type="match status" value="1"/>
</dbReference>
<dbReference type="EMBL" id="CP000254">
    <property type="protein sequence ID" value="ABD42350.1"/>
    <property type="molecule type" value="Genomic_DNA"/>
</dbReference>
<dbReference type="Pfam" id="PF07719">
    <property type="entry name" value="TPR_2"/>
    <property type="match status" value="1"/>
</dbReference>
<dbReference type="InterPro" id="IPR019734">
    <property type="entry name" value="TPR_rpt"/>
</dbReference>
<sequence>MPASSYIGLLDPDIPIQIPFNITPHGNEPVQFIVQYKNGINLHNSSVSVPISTGTSKKQADLFVSNIEITPGMEHVIVKGDVTNAGLEAANAVVVTVQDPAQAVYPYKQYGVGLLKPSDFASFQVTFKPSPNATTENLLTSFKDADGRIISTETPLDLTGINAFSDLDMMDPALIGPEPSGLLPAGTEIIAGVVGGIVIGIGLMYVYMRRKNRTGQKNTLNRKNQVQNSESSMTLEDSDNGGDIEGGSAYVRGMAYYRQGDFKKAAEEFFAVTEEDPSNDKAWNAYGICLTKLSEFASAERCYENALKIHPENMSYQKNRDINRKKMK</sequence>
<feature type="transmembrane region" description="Helical" evidence="5">
    <location>
        <begin position="189"/>
        <end position="208"/>
    </location>
</feature>
<feature type="repeat" description="TPR" evidence="3">
    <location>
        <begin position="246"/>
        <end position="279"/>
    </location>
</feature>
<organism evidence="6 7">
    <name type="scientific">Methanospirillum hungatei JF-1 (strain ATCC 27890 / DSM 864 / NBRC 100397 / JF-1)</name>
    <dbReference type="NCBI Taxonomy" id="323259"/>
    <lineage>
        <taxon>Archaea</taxon>
        <taxon>Methanobacteriati</taxon>
        <taxon>Methanobacteriota</taxon>
        <taxon>Stenosarchaea group</taxon>
        <taxon>Methanomicrobia</taxon>
        <taxon>Methanomicrobiales</taxon>
        <taxon>Methanospirillaceae</taxon>
        <taxon>Methanospirillum</taxon>
    </lineage>
</organism>
<evidence type="ECO:0000313" key="7">
    <source>
        <dbReference type="Proteomes" id="UP000001941"/>
    </source>
</evidence>
<feature type="compositionally biased region" description="Polar residues" evidence="4">
    <location>
        <begin position="216"/>
        <end position="235"/>
    </location>
</feature>
<dbReference type="SMART" id="SM00028">
    <property type="entry name" value="TPR"/>
    <property type="match status" value="2"/>
</dbReference>
<keyword evidence="2 3" id="KW-0802">TPR repeat</keyword>
<dbReference type="Proteomes" id="UP000001941">
    <property type="component" value="Chromosome"/>
</dbReference>
<dbReference type="AlphaFoldDB" id="Q2FTE7"/>
<keyword evidence="5" id="KW-0472">Membrane</keyword>
<dbReference type="InterPro" id="IPR013105">
    <property type="entry name" value="TPR_2"/>
</dbReference>
<dbReference type="STRING" id="323259.Mhun_2653"/>
<evidence type="ECO:0000256" key="5">
    <source>
        <dbReference type="SAM" id="Phobius"/>
    </source>
</evidence>
<evidence type="ECO:0000256" key="2">
    <source>
        <dbReference type="ARBA" id="ARBA00022803"/>
    </source>
</evidence>
<evidence type="ECO:0000313" key="6">
    <source>
        <dbReference type="EMBL" id="ABD42350.1"/>
    </source>
</evidence>
<feature type="region of interest" description="Disordered" evidence="4">
    <location>
        <begin position="216"/>
        <end position="242"/>
    </location>
</feature>
<dbReference type="PANTHER" id="PTHR35902:SF3">
    <property type="entry name" value="NPCBM-ASSOCIATED, NEW3 DOMAIN OF ALPHA-GALACTOSIDASE"/>
    <property type="match status" value="1"/>
</dbReference>
<evidence type="ECO:0000256" key="4">
    <source>
        <dbReference type="SAM" id="MobiDB-lite"/>
    </source>
</evidence>
<dbReference type="InterPro" id="IPR011990">
    <property type="entry name" value="TPR-like_helical_dom_sf"/>
</dbReference>
<proteinExistence type="predicted"/>
<dbReference type="HOGENOM" id="CLU_846250_0_0_2"/>
<name>Q2FTE7_METHJ</name>
<feature type="repeat" description="TPR" evidence="3">
    <location>
        <begin position="280"/>
        <end position="313"/>
    </location>
</feature>
<keyword evidence="7" id="KW-1185">Reference proteome</keyword>
<evidence type="ECO:0000256" key="1">
    <source>
        <dbReference type="ARBA" id="ARBA00022737"/>
    </source>
</evidence>
<protein>
    <submittedName>
        <fullName evidence="6">Tetratricopeptide TPR_2</fullName>
    </submittedName>
</protein>
<dbReference type="PANTHER" id="PTHR35902">
    <property type="entry name" value="S-LAYER DOMAIN-LIKE PROTEIN-RELATED"/>
    <property type="match status" value="1"/>
</dbReference>
<accession>Q2FTE7</accession>